<dbReference type="RefSeq" id="WP_009061185.1">
    <property type="nucleotide sequence ID" value="NZ_JAHXRZ010000005.1"/>
</dbReference>
<accession>A0ABN8XFF1</accession>
<evidence type="ECO:0000313" key="2">
    <source>
        <dbReference type="Proteomes" id="UP001161497"/>
    </source>
</evidence>
<evidence type="ECO:0000313" key="1">
    <source>
        <dbReference type="EMBL" id="CAI9084968.1"/>
    </source>
</evidence>
<proteinExistence type="predicted"/>
<gene>
    <name evidence="1" type="ORF">MFUM_0586</name>
</gene>
<reference evidence="1" key="1">
    <citation type="submission" date="2023-03" db="EMBL/GenBank/DDBJ databases">
        <authorList>
            <person name="Cremers G."/>
            <person name="Picone N."/>
        </authorList>
    </citation>
    <scope>NUCLEOTIDE SEQUENCE</scope>
    <source>
        <strain evidence="1">Sample_alias</strain>
    </source>
</reference>
<dbReference type="EMBL" id="OX458932">
    <property type="protein sequence ID" value="CAI9084968.1"/>
    <property type="molecule type" value="Genomic_DNA"/>
</dbReference>
<keyword evidence="2" id="KW-1185">Reference proteome</keyword>
<name>A0ABN8XFF1_9BACT</name>
<sequence>MSLKGGKRIVIPLSGNLKIRGTIWIVLKGKEAVMAYEAPRKVPKRLGGEAVGIEARLSEVFTDDHGKK</sequence>
<protein>
    <submittedName>
        <fullName evidence="1">Uncharacterized protein</fullName>
    </submittedName>
</protein>
<dbReference type="Proteomes" id="UP001161497">
    <property type="component" value="Chromosome"/>
</dbReference>
<organism evidence="1 2">
    <name type="scientific">Candidatus Methylacidiphilum fumarolicum</name>
    <dbReference type="NCBI Taxonomy" id="591154"/>
    <lineage>
        <taxon>Bacteria</taxon>
        <taxon>Pseudomonadati</taxon>
        <taxon>Verrucomicrobiota</taxon>
        <taxon>Methylacidiphilae</taxon>
        <taxon>Methylacidiphilales</taxon>
        <taxon>Methylacidiphilaceae</taxon>
        <taxon>Methylacidiphilum (ex Ratnadevi et al. 2023)</taxon>
    </lineage>
</organism>